<dbReference type="Proteomes" id="UP001549921">
    <property type="component" value="Unassembled WGS sequence"/>
</dbReference>
<feature type="signal peptide" evidence="1">
    <location>
        <begin position="1"/>
        <end position="21"/>
    </location>
</feature>
<dbReference type="EMBL" id="JBEDNZ010000006">
    <property type="protein sequence ID" value="KAL0841336.1"/>
    <property type="molecule type" value="Genomic_DNA"/>
</dbReference>
<evidence type="ECO:0000259" key="2">
    <source>
        <dbReference type="SMART" id="SM00848"/>
    </source>
</evidence>
<organism evidence="3 4">
    <name type="scientific">Loxostege sticticalis</name>
    <name type="common">Beet webworm moth</name>
    <dbReference type="NCBI Taxonomy" id="481309"/>
    <lineage>
        <taxon>Eukaryota</taxon>
        <taxon>Metazoa</taxon>
        <taxon>Ecdysozoa</taxon>
        <taxon>Arthropoda</taxon>
        <taxon>Hexapoda</taxon>
        <taxon>Insecta</taxon>
        <taxon>Pterygota</taxon>
        <taxon>Neoptera</taxon>
        <taxon>Endopterygota</taxon>
        <taxon>Lepidoptera</taxon>
        <taxon>Glossata</taxon>
        <taxon>Ditrysia</taxon>
        <taxon>Pyraloidea</taxon>
        <taxon>Crambidae</taxon>
        <taxon>Pyraustinae</taxon>
        <taxon>Loxostege</taxon>
    </lineage>
</organism>
<dbReference type="AlphaFoldDB" id="A0ABD0TE51"/>
<dbReference type="SUPFAM" id="SSF54001">
    <property type="entry name" value="Cysteine proteinases"/>
    <property type="match status" value="1"/>
</dbReference>
<accession>A0ABD0TE51</accession>
<comment type="caution">
    <text evidence="3">The sequence shown here is derived from an EMBL/GenBank/DDBJ whole genome shotgun (WGS) entry which is preliminary data.</text>
</comment>
<proteinExistence type="predicted"/>
<dbReference type="Gene3D" id="1.10.287.2250">
    <property type="match status" value="1"/>
</dbReference>
<evidence type="ECO:0000256" key="1">
    <source>
        <dbReference type="SAM" id="SignalP"/>
    </source>
</evidence>
<reference evidence="3 4" key="1">
    <citation type="submission" date="2024-06" db="EMBL/GenBank/DDBJ databases">
        <title>A chromosome-level genome assembly of beet webworm, Loxostege sticticalis.</title>
        <authorList>
            <person name="Zhang Y."/>
        </authorList>
    </citation>
    <scope>NUCLEOTIDE SEQUENCE [LARGE SCALE GENOMIC DNA]</scope>
    <source>
        <strain evidence="3">AQ028</strain>
        <tissue evidence="3">Male pupae</tissue>
    </source>
</reference>
<dbReference type="InterPro" id="IPR038765">
    <property type="entry name" value="Papain-like_cys_pep_sf"/>
</dbReference>
<gene>
    <name evidence="3" type="ORF">ABMA28_015048</name>
</gene>
<evidence type="ECO:0000313" key="3">
    <source>
        <dbReference type="EMBL" id="KAL0841336.1"/>
    </source>
</evidence>
<feature type="chain" id="PRO_5044880596" description="Cathepsin propeptide inhibitor domain-containing protein" evidence="1">
    <location>
        <begin position="22"/>
        <end position="115"/>
    </location>
</feature>
<keyword evidence="1" id="KW-0732">Signal</keyword>
<dbReference type="InterPro" id="IPR013201">
    <property type="entry name" value="Prot_inhib_I29"/>
</dbReference>
<name>A0ABD0TE51_LOXSC</name>
<evidence type="ECO:0000313" key="4">
    <source>
        <dbReference type="Proteomes" id="UP001549921"/>
    </source>
</evidence>
<feature type="domain" description="Cathepsin propeptide inhibitor" evidence="2">
    <location>
        <begin position="35"/>
        <end position="91"/>
    </location>
</feature>
<protein>
    <recommendedName>
        <fullName evidence="2">Cathepsin propeptide inhibitor domain-containing protein</fullName>
    </recommendedName>
</protein>
<dbReference type="Pfam" id="PF08246">
    <property type="entry name" value="Inhibitor_I29"/>
    <property type="match status" value="1"/>
</dbReference>
<dbReference type="SMART" id="SM00848">
    <property type="entry name" value="Inhibitor_I29"/>
    <property type="match status" value="1"/>
</dbReference>
<sequence length="115" mass="13694">MKISVFIFCLLLVNCIQVAVSRVKVFDLRDAPYLFDNFIKEFHRKYKDYAEYMKRYAIFVNNLQECNKSNIKYQNDGAGITQFSDMTYEEYNKMLFPMRPYSVSVPITIPRETLT</sequence>